<dbReference type="InterPro" id="IPR016032">
    <property type="entry name" value="Sig_transdc_resp-reg_C-effctor"/>
</dbReference>
<name>A0A5B9QMW9_9BACT</name>
<dbReference type="PROSITE" id="PS00622">
    <property type="entry name" value="HTH_LUXR_1"/>
    <property type="match status" value="1"/>
</dbReference>
<dbReference type="PANTHER" id="PTHR43214:SF43">
    <property type="entry name" value="TWO-COMPONENT RESPONSE REGULATOR"/>
    <property type="match status" value="1"/>
</dbReference>
<feature type="domain" description="HTH luxR-type" evidence="4">
    <location>
        <begin position="145"/>
        <end position="210"/>
    </location>
</feature>
<dbReference type="InterPro" id="IPR000792">
    <property type="entry name" value="Tscrpt_reg_LuxR_C"/>
</dbReference>
<evidence type="ECO:0000256" key="2">
    <source>
        <dbReference type="ARBA" id="ARBA00023125"/>
    </source>
</evidence>
<dbReference type="CDD" id="cd17535">
    <property type="entry name" value="REC_NarL-like"/>
    <property type="match status" value="1"/>
</dbReference>
<dbReference type="GO" id="GO:0000160">
    <property type="term" value="P:phosphorelay signal transduction system"/>
    <property type="evidence" value="ECO:0007669"/>
    <property type="project" value="InterPro"/>
</dbReference>
<dbReference type="InterPro" id="IPR039420">
    <property type="entry name" value="WalR-like"/>
</dbReference>
<feature type="modified residue" description="4-aspartylphosphate" evidence="3">
    <location>
        <position position="54"/>
    </location>
</feature>
<evidence type="ECO:0000259" key="5">
    <source>
        <dbReference type="PROSITE" id="PS50110"/>
    </source>
</evidence>
<sequence length="214" mass="23782">MPNVLIVDDHPSTRDGLVTRIGLEPDLQVCGEAADVDEALQLIRQLHPQIAIIDVSLKTGNGIELIKLVKAEELQTRMLVWSMYDESLYAERALRAGAMGYINKENVTGVIIDAIRRILVGEIFVSPELAARMLHRVVRGSEAVGRSPVDALSDRELETFECIGRGMKTVDIATKMGLSPKTIETYRARIKEKLELDDMASLTREAVQWTLENG</sequence>
<dbReference type="GO" id="GO:0003677">
    <property type="term" value="F:DNA binding"/>
    <property type="evidence" value="ECO:0007669"/>
    <property type="project" value="UniProtKB-KW"/>
</dbReference>
<dbReference type="CDD" id="cd06170">
    <property type="entry name" value="LuxR_C_like"/>
    <property type="match status" value="1"/>
</dbReference>
<evidence type="ECO:0000313" key="6">
    <source>
        <dbReference type="EMBL" id="QEG38356.1"/>
    </source>
</evidence>
<accession>A0A5B9QMW9</accession>
<keyword evidence="7" id="KW-1185">Reference proteome</keyword>
<dbReference type="GO" id="GO:0006355">
    <property type="term" value="P:regulation of DNA-templated transcription"/>
    <property type="evidence" value="ECO:0007669"/>
    <property type="project" value="InterPro"/>
</dbReference>
<dbReference type="InterPro" id="IPR011006">
    <property type="entry name" value="CheY-like_superfamily"/>
</dbReference>
<dbReference type="RefSeq" id="WP_068134447.1">
    <property type="nucleotide sequence ID" value="NZ_CP042914.1"/>
</dbReference>
<dbReference type="Proteomes" id="UP000325286">
    <property type="component" value="Chromosome"/>
</dbReference>
<evidence type="ECO:0000313" key="7">
    <source>
        <dbReference type="Proteomes" id="UP000325286"/>
    </source>
</evidence>
<organism evidence="6 7">
    <name type="scientific">Roseimaritima ulvae</name>
    <dbReference type="NCBI Taxonomy" id="980254"/>
    <lineage>
        <taxon>Bacteria</taxon>
        <taxon>Pseudomonadati</taxon>
        <taxon>Planctomycetota</taxon>
        <taxon>Planctomycetia</taxon>
        <taxon>Pirellulales</taxon>
        <taxon>Pirellulaceae</taxon>
        <taxon>Roseimaritima</taxon>
    </lineage>
</organism>
<dbReference type="PROSITE" id="PS50043">
    <property type="entry name" value="HTH_LUXR_2"/>
    <property type="match status" value="1"/>
</dbReference>
<gene>
    <name evidence="6" type="ORF">UC8_03130</name>
</gene>
<dbReference type="SUPFAM" id="SSF52172">
    <property type="entry name" value="CheY-like"/>
    <property type="match status" value="1"/>
</dbReference>
<dbReference type="Pfam" id="PF00196">
    <property type="entry name" value="GerE"/>
    <property type="match status" value="1"/>
</dbReference>
<evidence type="ECO:0000256" key="1">
    <source>
        <dbReference type="ARBA" id="ARBA00022553"/>
    </source>
</evidence>
<protein>
    <submittedName>
        <fullName evidence="6">Transcriptional regulator</fullName>
    </submittedName>
</protein>
<proteinExistence type="predicted"/>
<dbReference type="PANTHER" id="PTHR43214">
    <property type="entry name" value="TWO-COMPONENT RESPONSE REGULATOR"/>
    <property type="match status" value="1"/>
</dbReference>
<dbReference type="Gene3D" id="3.40.50.2300">
    <property type="match status" value="1"/>
</dbReference>
<dbReference type="SMART" id="SM00448">
    <property type="entry name" value="REC"/>
    <property type="match status" value="1"/>
</dbReference>
<dbReference type="InterPro" id="IPR058245">
    <property type="entry name" value="NreC/VraR/RcsB-like_REC"/>
</dbReference>
<dbReference type="SMART" id="SM00421">
    <property type="entry name" value="HTH_LUXR"/>
    <property type="match status" value="1"/>
</dbReference>
<dbReference type="InterPro" id="IPR001789">
    <property type="entry name" value="Sig_transdc_resp-reg_receiver"/>
</dbReference>
<dbReference type="PROSITE" id="PS50110">
    <property type="entry name" value="RESPONSE_REGULATORY"/>
    <property type="match status" value="1"/>
</dbReference>
<keyword evidence="2" id="KW-0238">DNA-binding</keyword>
<evidence type="ECO:0000256" key="3">
    <source>
        <dbReference type="PROSITE-ProRule" id="PRU00169"/>
    </source>
</evidence>
<dbReference type="Pfam" id="PF00072">
    <property type="entry name" value="Response_reg"/>
    <property type="match status" value="1"/>
</dbReference>
<dbReference type="KEGG" id="rul:UC8_03130"/>
<dbReference type="SUPFAM" id="SSF46894">
    <property type="entry name" value="C-terminal effector domain of the bipartite response regulators"/>
    <property type="match status" value="1"/>
</dbReference>
<feature type="domain" description="Response regulatory" evidence="5">
    <location>
        <begin position="3"/>
        <end position="119"/>
    </location>
</feature>
<dbReference type="AlphaFoldDB" id="A0A5B9QMW9"/>
<dbReference type="PRINTS" id="PR00038">
    <property type="entry name" value="HTHLUXR"/>
</dbReference>
<reference evidence="6 7" key="1">
    <citation type="submission" date="2019-08" db="EMBL/GenBank/DDBJ databases">
        <title>Deep-cultivation of Planctomycetes and their phenomic and genomic characterization uncovers novel biology.</title>
        <authorList>
            <person name="Wiegand S."/>
            <person name="Jogler M."/>
            <person name="Boedeker C."/>
            <person name="Pinto D."/>
            <person name="Vollmers J."/>
            <person name="Rivas-Marin E."/>
            <person name="Kohn T."/>
            <person name="Peeters S.H."/>
            <person name="Heuer A."/>
            <person name="Rast P."/>
            <person name="Oberbeckmann S."/>
            <person name="Bunk B."/>
            <person name="Jeske O."/>
            <person name="Meyerdierks A."/>
            <person name="Storesund J.E."/>
            <person name="Kallscheuer N."/>
            <person name="Luecker S."/>
            <person name="Lage O.M."/>
            <person name="Pohl T."/>
            <person name="Merkel B.J."/>
            <person name="Hornburger P."/>
            <person name="Mueller R.-W."/>
            <person name="Bruemmer F."/>
            <person name="Labrenz M."/>
            <person name="Spormann A.M."/>
            <person name="Op den Camp H."/>
            <person name="Overmann J."/>
            <person name="Amann R."/>
            <person name="Jetten M.S.M."/>
            <person name="Mascher T."/>
            <person name="Medema M.H."/>
            <person name="Devos D.P."/>
            <person name="Kaster A.-K."/>
            <person name="Ovreas L."/>
            <person name="Rohde M."/>
            <person name="Galperin M.Y."/>
            <person name="Jogler C."/>
        </authorList>
    </citation>
    <scope>NUCLEOTIDE SEQUENCE [LARGE SCALE GENOMIC DNA]</scope>
    <source>
        <strain evidence="6 7">UC8</strain>
    </source>
</reference>
<dbReference type="EMBL" id="CP042914">
    <property type="protein sequence ID" value="QEG38356.1"/>
    <property type="molecule type" value="Genomic_DNA"/>
</dbReference>
<keyword evidence="1 3" id="KW-0597">Phosphoprotein</keyword>
<evidence type="ECO:0000259" key="4">
    <source>
        <dbReference type="PROSITE" id="PS50043"/>
    </source>
</evidence>
<dbReference type="OrthoDB" id="9796655at2"/>